<evidence type="ECO:0000256" key="3">
    <source>
        <dbReference type="ARBA" id="ARBA00022729"/>
    </source>
</evidence>
<gene>
    <name evidence="7" type="ORF">BaRGS_00010924</name>
</gene>
<dbReference type="PROSITE" id="PS50871">
    <property type="entry name" value="C1Q"/>
    <property type="match status" value="1"/>
</dbReference>
<organism evidence="7 8">
    <name type="scientific">Batillaria attramentaria</name>
    <dbReference type="NCBI Taxonomy" id="370345"/>
    <lineage>
        <taxon>Eukaryota</taxon>
        <taxon>Metazoa</taxon>
        <taxon>Spiralia</taxon>
        <taxon>Lophotrochozoa</taxon>
        <taxon>Mollusca</taxon>
        <taxon>Gastropoda</taxon>
        <taxon>Caenogastropoda</taxon>
        <taxon>Sorbeoconcha</taxon>
        <taxon>Cerithioidea</taxon>
        <taxon>Batillariidae</taxon>
        <taxon>Batillaria</taxon>
    </lineage>
</organism>
<dbReference type="AlphaFoldDB" id="A0ABD0LEK0"/>
<evidence type="ECO:0000313" key="8">
    <source>
        <dbReference type="Proteomes" id="UP001519460"/>
    </source>
</evidence>
<keyword evidence="4" id="KW-0175">Coiled coil</keyword>
<comment type="subcellular location">
    <subcellularLocation>
        <location evidence="1">Secreted</location>
    </subcellularLocation>
</comment>
<dbReference type="EMBL" id="JACVVK020000055">
    <property type="protein sequence ID" value="KAK7497790.1"/>
    <property type="molecule type" value="Genomic_DNA"/>
</dbReference>
<keyword evidence="8" id="KW-1185">Reference proteome</keyword>
<sequence>STSARRLAGLPPREPRPYLCHHYRPAVGPTQGDWMVVAVCATGRGPWWRSMLIYASATRHGQGDESDRHDETEITTIRRAEEVTWPVCRGHAKTLVGSSILPRERHTSTCHFRLIGRLSPAHYGQGRARQSGPSTYEEGTEVDGSPDFLTSGCSHIYGKKEAMLAVLVHQNFFTPSSVQESKVTYIPGAGIEIPRVNWTDFGTYTVKSFVYVSYTDSPVLADGRLVANVRPEPILDSTTGRLHVQLTCGHFLTVGSRPVAVAWMAEDIEDQYRNITSEMDRLAKITETLLARTEEVVADNAMLKTQTEELKSANENLTSANGRLEFQLQRLASDMSEEKALVEGFTTQMNSVNAEVNSLKSRTGKRVAFLARLSEANVQANIPVLFKAVVFNMGSAFDPNTGVFTITHAGVYIISFQMFPTYGGDVLVDLYKNGNIEVRMRVYDVSWSTSEASSVTQHCQPRDRYWVQVHRGGTMHFGVHSFFSASLISADE</sequence>
<dbReference type="PANTHER" id="PTHR22923:SF116">
    <property type="entry name" value="C1Q DOMAIN-CONTAINING PROTEIN"/>
    <property type="match status" value="1"/>
</dbReference>
<proteinExistence type="predicted"/>
<dbReference type="InterPro" id="IPR050822">
    <property type="entry name" value="Cerebellin_Synaptic_Org"/>
</dbReference>
<dbReference type="PANTHER" id="PTHR22923">
    <property type="entry name" value="CEREBELLIN-RELATED"/>
    <property type="match status" value="1"/>
</dbReference>
<dbReference type="Proteomes" id="UP001519460">
    <property type="component" value="Unassembled WGS sequence"/>
</dbReference>
<keyword evidence="2" id="KW-0964">Secreted</keyword>
<evidence type="ECO:0000256" key="4">
    <source>
        <dbReference type="SAM" id="Coils"/>
    </source>
</evidence>
<name>A0ABD0LEK0_9CAEN</name>
<evidence type="ECO:0000259" key="6">
    <source>
        <dbReference type="PROSITE" id="PS50871"/>
    </source>
</evidence>
<dbReference type="InterPro" id="IPR001073">
    <property type="entry name" value="C1q_dom"/>
</dbReference>
<feature type="coiled-coil region" evidence="4">
    <location>
        <begin position="265"/>
        <end position="330"/>
    </location>
</feature>
<evidence type="ECO:0000256" key="1">
    <source>
        <dbReference type="ARBA" id="ARBA00004613"/>
    </source>
</evidence>
<comment type="caution">
    <text evidence="7">The sequence shown here is derived from an EMBL/GenBank/DDBJ whole genome shotgun (WGS) entry which is preliminary data.</text>
</comment>
<reference evidence="7 8" key="1">
    <citation type="journal article" date="2023" name="Sci. Data">
        <title>Genome assembly of the Korean intertidal mud-creeper Batillaria attramentaria.</title>
        <authorList>
            <person name="Patra A.K."/>
            <person name="Ho P.T."/>
            <person name="Jun S."/>
            <person name="Lee S.J."/>
            <person name="Kim Y."/>
            <person name="Won Y.J."/>
        </authorList>
    </citation>
    <scope>NUCLEOTIDE SEQUENCE [LARGE SCALE GENOMIC DNA]</scope>
    <source>
        <strain evidence="7">Wonlab-2016</strain>
    </source>
</reference>
<keyword evidence="3" id="KW-0732">Signal</keyword>
<evidence type="ECO:0000313" key="7">
    <source>
        <dbReference type="EMBL" id="KAK7497790.1"/>
    </source>
</evidence>
<dbReference type="Pfam" id="PF00386">
    <property type="entry name" value="C1q"/>
    <property type="match status" value="1"/>
</dbReference>
<dbReference type="GO" id="GO:0005576">
    <property type="term" value="C:extracellular region"/>
    <property type="evidence" value="ECO:0007669"/>
    <property type="project" value="UniProtKB-SubCell"/>
</dbReference>
<dbReference type="InterPro" id="IPR008983">
    <property type="entry name" value="Tumour_necrosis_fac-like_dom"/>
</dbReference>
<feature type="non-terminal residue" evidence="7">
    <location>
        <position position="1"/>
    </location>
</feature>
<dbReference type="SMART" id="SM00110">
    <property type="entry name" value="C1Q"/>
    <property type="match status" value="1"/>
</dbReference>
<evidence type="ECO:0000256" key="5">
    <source>
        <dbReference type="SAM" id="MobiDB-lite"/>
    </source>
</evidence>
<accession>A0ABD0LEK0</accession>
<feature type="region of interest" description="Disordered" evidence="5">
    <location>
        <begin position="123"/>
        <end position="143"/>
    </location>
</feature>
<protein>
    <recommendedName>
        <fullName evidence="6">C1q domain-containing protein</fullName>
    </recommendedName>
</protein>
<dbReference type="Gene3D" id="2.60.120.40">
    <property type="match status" value="1"/>
</dbReference>
<dbReference type="SUPFAM" id="SSF90257">
    <property type="entry name" value="Myosin rod fragments"/>
    <property type="match status" value="1"/>
</dbReference>
<feature type="domain" description="C1q" evidence="6">
    <location>
        <begin position="362"/>
        <end position="492"/>
    </location>
</feature>
<dbReference type="PRINTS" id="PR00007">
    <property type="entry name" value="COMPLEMNTC1Q"/>
</dbReference>
<evidence type="ECO:0000256" key="2">
    <source>
        <dbReference type="ARBA" id="ARBA00022525"/>
    </source>
</evidence>
<dbReference type="SUPFAM" id="SSF49842">
    <property type="entry name" value="TNF-like"/>
    <property type="match status" value="1"/>
</dbReference>